<dbReference type="EMBL" id="BA000043">
    <property type="protein sequence ID" value="BAD75340.1"/>
    <property type="molecule type" value="Genomic_DNA"/>
</dbReference>
<dbReference type="KEGG" id="gka:GK1055"/>
<dbReference type="AlphaFoldDB" id="Q5L140"/>
<keyword evidence="2" id="KW-1185">Reference proteome</keyword>
<name>Q5L140_GEOKA</name>
<sequence length="23" mass="2865">MLKKLKKKLLQQWKDLLRKKLIA</sequence>
<protein>
    <submittedName>
        <fullName evidence="1">Uncharacterized protein</fullName>
    </submittedName>
</protein>
<dbReference type="HOGENOM" id="CLU_221950_0_0_9"/>
<dbReference type="Proteomes" id="UP000001172">
    <property type="component" value="Chromosome"/>
</dbReference>
<dbReference type="STRING" id="235909.GK1055"/>
<organism evidence="1 2">
    <name type="scientific">Geobacillus kaustophilus (strain HTA426)</name>
    <dbReference type="NCBI Taxonomy" id="235909"/>
    <lineage>
        <taxon>Bacteria</taxon>
        <taxon>Bacillati</taxon>
        <taxon>Bacillota</taxon>
        <taxon>Bacilli</taxon>
        <taxon>Bacillales</taxon>
        <taxon>Anoxybacillaceae</taxon>
        <taxon>Geobacillus</taxon>
        <taxon>Geobacillus thermoleovorans group</taxon>
    </lineage>
</organism>
<gene>
    <name evidence="1" type="ordered locus">GK1055</name>
</gene>
<evidence type="ECO:0000313" key="1">
    <source>
        <dbReference type="EMBL" id="BAD75340.1"/>
    </source>
</evidence>
<proteinExistence type="predicted"/>
<accession>Q5L140</accession>
<evidence type="ECO:0000313" key="2">
    <source>
        <dbReference type="Proteomes" id="UP000001172"/>
    </source>
</evidence>
<reference evidence="1 2" key="1">
    <citation type="journal article" date="2004" name="Nucleic Acids Res.">
        <title>Thermoadaptation trait revealed by the genome sequence of thermophilic Geobacillus kaustophilus.</title>
        <authorList>
            <person name="Takami H."/>
            <person name="Takaki Y."/>
            <person name="Chee G.J."/>
            <person name="Nishi S."/>
            <person name="Shimamura S."/>
            <person name="Suzuki H."/>
            <person name="Matsui S."/>
            <person name="Uchiyama I."/>
        </authorList>
    </citation>
    <scope>NUCLEOTIDE SEQUENCE [LARGE SCALE GENOMIC DNA]</scope>
    <source>
        <strain evidence="1 2">HTA426</strain>
    </source>
</reference>